<proteinExistence type="inferred from homology"/>
<accession>A0A150IR55</accession>
<comment type="caution">
    <text evidence="6">The sequence shown here is derived from an EMBL/GenBank/DDBJ whole genome shotgun (WGS) entry which is preliminary data.</text>
</comment>
<feature type="active site" evidence="2">
    <location>
        <position position="13"/>
    </location>
</feature>
<comment type="function">
    <text evidence="2">Has an important function as a repair enzyme for proteins that have been inactivated by oxidation. Catalyzes the reversible oxidation-reduction of methionine sulfoxide in proteins to methionine.</text>
</comment>
<evidence type="ECO:0000256" key="1">
    <source>
        <dbReference type="ARBA" id="ARBA00023002"/>
    </source>
</evidence>
<evidence type="ECO:0000313" key="4">
    <source>
        <dbReference type="EMBL" id="KYC45371.1"/>
    </source>
</evidence>
<dbReference type="PATRIC" id="fig|1706438.3.peg.820"/>
<comment type="catalytic activity">
    <reaction evidence="2">
        <text>[thioredoxin]-disulfide + L-methionine + H2O = L-methionine (S)-S-oxide + [thioredoxin]-dithiol</text>
        <dbReference type="Rhea" id="RHEA:19993"/>
        <dbReference type="Rhea" id="RHEA-COMP:10698"/>
        <dbReference type="Rhea" id="RHEA-COMP:10700"/>
        <dbReference type="ChEBI" id="CHEBI:15377"/>
        <dbReference type="ChEBI" id="CHEBI:29950"/>
        <dbReference type="ChEBI" id="CHEBI:50058"/>
        <dbReference type="ChEBI" id="CHEBI:57844"/>
        <dbReference type="ChEBI" id="CHEBI:58772"/>
        <dbReference type="EC" id="1.8.4.11"/>
    </reaction>
</comment>
<evidence type="ECO:0000256" key="2">
    <source>
        <dbReference type="HAMAP-Rule" id="MF_01401"/>
    </source>
</evidence>
<dbReference type="AlphaFoldDB" id="A0A150IZJ1"/>
<dbReference type="EMBL" id="LNGE01000021">
    <property type="protein sequence ID" value="KYC45371.1"/>
    <property type="molecule type" value="Genomic_DNA"/>
</dbReference>
<dbReference type="NCBIfam" id="TIGR00401">
    <property type="entry name" value="msrA"/>
    <property type="match status" value="1"/>
</dbReference>
<dbReference type="SUPFAM" id="SSF55068">
    <property type="entry name" value="Peptide methionine sulfoxide reductase"/>
    <property type="match status" value="1"/>
</dbReference>
<dbReference type="EC" id="1.8.4.11" evidence="2"/>
<feature type="domain" description="Peptide methionine sulphoxide reductase MsrA" evidence="3">
    <location>
        <begin position="6"/>
        <end position="152"/>
    </location>
</feature>
<comment type="similarity">
    <text evidence="2">Belongs to the MsrA Met sulfoxide reductase family.</text>
</comment>
<keyword evidence="1 2" id="KW-0560">Oxidoreductase</keyword>
<dbReference type="PANTHER" id="PTHR43774:SF1">
    <property type="entry name" value="PEPTIDE METHIONINE SULFOXIDE REDUCTASE MSRA 2"/>
    <property type="match status" value="1"/>
</dbReference>
<dbReference type="Proteomes" id="UP000092403">
    <property type="component" value="Unassembled WGS sequence"/>
</dbReference>
<dbReference type="GO" id="GO:0008113">
    <property type="term" value="F:peptide-methionine (S)-S-oxide reductase activity"/>
    <property type="evidence" value="ECO:0007669"/>
    <property type="project" value="UniProtKB-UniRule"/>
</dbReference>
<dbReference type="EMBL" id="LNJC01000014">
    <property type="protein sequence ID" value="KYC50387.1"/>
    <property type="molecule type" value="Genomic_DNA"/>
</dbReference>
<evidence type="ECO:0000313" key="6">
    <source>
        <dbReference type="EMBL" id="KYC50387.1"/>
    </source>
</evidence>
<gene>
    <name evidence="2" type="primary">msrA</name>
    <name evidence="4" type="ORF">APG10_00943</name>
    <name evidence="5" type="ORF">APG11_01087</name>
    <name evidence="6" type="ORF">APG12_00815</name>
</gene>
<dbReference type="InterPro" id="IPR002569">
    <property type="entry name" value="Met_Sox_Rdtase_MsrA_dom"/>
</dbReference>
<dbReference type="Pfam" id="PF01625">
    <property type="entry name" value="PMSR"/>
    <property type="match status" value="1"/>
</dbReference>
<evidence type="ECO:0000259" key="3">
    <source>
        <dbReference type="Pfam" id="PF01625"/>
    </source>
</evidence>
<dbReference type="InterPro" id="IPR036509">
    <property type="entry name" value="Met_Sox_Rdtase_MsrA_sf"/>
</dbReference>
<dbReference type="PATRIC" id="fig|1706437.3.peg.1097"/>
<dbReference type="Gene3D" id="3.30.1060.10">
    <property type="entry name" value="Peptide methionine sulphoxide reductase MsrA"/>
    <property type="match status" value="1"/>
</dbReference>
<name>A0A150IZJ1_9EURY</name>
<dbReference type="Proteomes" id="UP000091929">
    <property type="component" value="Unassembled WGS sequence"/>
</dbReference>
<dbReference type="HAMAP" id="MF_01401">
    <property type="entry name" value="MsrA"/>
    <property type="match status" value="1"/>
</dbReference>
<dbReference type="PATRIC" id="fig|1706436.3.peg.955"/>
<evidence type="ECO:0000313" key="9">
    <source>
        <dbReference type="Proteomes" id="UP000092403"/>
    </source>
</evidence>
<sequence>MSKLEKATFAAGCFWGVESAFCQIDGVVSTQVGYSGGHTENPTYEEVCTDKTGHAESVLIEFDPSVVSYDRLLEIFWNIHDPTTINRQGPDVGSQYRSIVFYHNDEQKNKALAYKEKLEKSGRFNRKIVTEIIPESKFYKAEDYHQKYFHKRGIVKCKSK</sequence>
<evidence type="ECO:0000313" key="8">
    <source>
        <dbReference type="Proteomes" id="UP000092401"/>
    </source>
</evidence>
<accession>A0A150IK12</accession>
<dbReference type="EMBL" id="LNGF01000022">
    <property type="protein sequence ID" value="KYC47487.1"/>
    <property type="molecule type" value="Genomic_DNA"/>
</dbReference>
<reference evidence="7 8" key="1">
    <citation type="journal article" date="2016" name="ISME J.">
        <title>Chasing the elusive Euryarchaeota class WSA2: genomes reveal a uniquely fastidious methyl-reducing methanogen.</title>
        <authorList>
            <person name="Nobu M.K."/>
            <person name="Narihiro T."/>
            <person name="Kuroda K."/>
            <person name="Mei R."/>
            <person name="Liu W.T."/>
        </authorList>
    </citation>
    <scope>NUCLEOTIDE SEQUENCE [LARGE SCALE GENOMIC DNA]</scope>
    <source>
        <strain evidence="4">B03fssc0709_Meth_Bin005</strain>
        <strain evidence="5">B15fssc0709_Meth_Bin003</strain>
        <strain evidence="6">BMIXfssc0709_Meth_Bin006</strain>
    </source>
</reference>
<dbReference type="Proteomes" id="UP000092401">
    <property type="component" value="Unassembled WGS sequence"/>
</dbReference>
<dbReference type="PANTHER" id="PTHR43774">
    <property type="entry name" value="PEPTIDE METHIONINE SULFOXIDE REDUCTASE"/>
    <property type="match status" value="1"/>
</dbReference>
<accession>A0A150IZJ1</accession>
<protein>
    <recommendedName>
        <fullName evidence="2">Peptide methionine sulfoxide reductase MsrA</fullName>
        <shortName evidence="2">Protein-methionine-S-oxide reductase</shortName>
        <ecNumber evidence="2">1.8.4.11</ecNumber>
    </recommendedName>
    <alternativeName>
        <fullName evidence="2">Peptide-methionine (S)-S-oxide reductase</fullName>
        <shortName evidence="2">Peptide Met(O) reductase</shortName>
    </alternativeName>
</protein>
<comment type="catalytic activity">
    <reaction evidence="2">
        <text>L-methionyl-[protein] + [thioredoxin]-disulfide + H2O = L-methionyl-(S)-S-oxide-[protein] + [thioredoxin]-dithiol</text>
        <dbReference type="Rhea" id="RHEA:14217"/>
        <dbReference type="Rhea" id="RHEA-COMP:10698"/>
        <dbReference type="Rhea" id="RHEA-COMP:10700"/>
        <dbReference type="Rhea" id="RHEA-COMP:12313"/>
        <dbReference type="Rhea" id="RHEA-COMP:12315"/>
        <dbReference type="ChEBI" id="CHEBI:15377"/>
        <dbReference type="ChEBI" id="CHEBI:16044"/>
        <dbReference type="ChEBI" id="CHEBI:29950"/>
        <dbReference type="ChEBI" id="CHEBI:44120"/>
        <dbReference type="ChEBI" id="CHEBI:50058"/>
        <dbReference type="EC" id="1.8.4.11"/>
    </reaction>
</comment>
<organism evidence="6 9">
    <name type="scientific">Candidatus Methanofastidiosum methylothiophilum</name>
    <dbReference type="NCBI Taxonomy" id="1705564"/>
    <lineage>
        <taxon>Archaea</taxon>
        <taxon>Methanobacteriati</taxon>
        <taxon>Methanobacteriota</taxon>
        <taxon>Stenosarchaea group</taxon>
        <taxon>Candidatus Methanofastidiosia</taxon>
        <taxon>Candidatus Methanofastidiosales</taxon>
        <taxon>Candidatus Methanofastidiosaceae</taxon>
        <taxon>Candidatus Methanofastidiosum</taxon>
    </lineage>
</organism>
<evidence type="ECO:0000313" key="5">
    <source>
        <dbReference type="EMBL" id="KYC47487.1"/>
    </source>
</evidence>
<evidence type="ECO:0000313" key="7">
    <source>
        <dbReference type="Proteomes" id="UP000091929"/>
    </source>
</evidence>